<reference evidence="1 2" key="1">
    <citation type="journal article" date="2015" name="Nature">
        <title>rRNA introns, odd ribosomes, and small enigmatic genomes across a large radiation of phyla.</title>
        <authorList>
            <person name="Brown C.T."/>
            <person name="Hug L.A."/>
            <person name="Thomas B.C."/>
            <person name="Sharon I."/>
            <person name="Castelle C.J."/>
            <person name="Singh A."/>
            <person name="Wilkins M.J."/>
            <person name="Williams K.H."/>
            <person name="Banfield J.F."/>
        </authorList>
    </citation>
    <scope>NUCLEOTIDE SEQUENCE [LARGE SCALE GENOMIC DNA]</scope>
</reference>
<dbReference type="AlphaFoldDB" id="A0A0G0GAD7"/>
<organism evidence="1 2">
    <name type="scientific">Candidatus Magasanikbacteria bacterium GW2011_GWC2_37_14</name>
    <dbReference type="NCBI Taxonomy" id="1619046"/>
    <lineage>
        <taxon>Bacteria</taxon>
        <taxon>Candidatus Magasanikiibacteriota</taxon>
    </lineage>
</organism>
<sequence>MKVSKAKIKKNMIKLASDNPIISSLCHKFDISRATFYRWFNEDEVFREEFNKAKDIGITGICDVAESKIVSLVKGSNEYVALNASKYILEHNSPRYENANPGFMRLKLEEKLRKVENEKKNLIEKTIEAIRVFIYPGREKDNNDKIITDVLDSKSELDK</sequence>
<dbReference type="STRING" id="1619046.US42_C0018G0016"/>
<protein>
    <recommendedName>
        <fullName evidence="3">Homeodomain phBC6A51-type domain-containing protein</fullName>
    </recommendedName>
</protein>
<evidence type="ECO:0008006" key="3">
    <source>
        <dbReference type="Google" id="ProtNLM"/>
    </source>
</evidence>
<gene>
    <name evidence="1" type="ORF">US42_C0018G0016</name>
</gene>
<proteinExistence type="predicted"/>
<evidence type="ECO:0000313" key="1">
    <source>
        <dbReference type="EMBL" id="KKQ26942.1"/>
    </source>
</evidence>
<dbReference type="EMBL" id="LBSX01000018">
    <property type="protein sequence ID" value="KKQ26942.1"/>
    <property type="molecule type" value="Genomic_DNA"/>
</dbReference>
<accession>A0A0G0GAD7</accession>
<dbReference type="Proteomes" id="UP000034849">
    <property type="component" value="Unassembled WGS sequence"/>
</dbReference>
<comment type="caution">
    <text evidence="1">The sequence shown here is derived from an EMBL/GenBank/DDBJ whole genome shotgun (WGS) entry which is preliminary data.</text>
</comment>
<dbReference type="Gene3D" id="1.10.10.60">
    <property type="entry name" value="Homeodomain-like"/>
    <property type="match status" value="1"/>
</dbReference>
<name>A0A0G0GAD7_9BACT</name>
<evidence type="ECO:0000313" key="2">
    <source>
        <dbReference type="Proteomes" id="UP000034849"/>
    </source>
</evidence>